<sequence>MTAPSPRPSTPRGAARTAILCGGLAVGMVGLAYASVPLYDAFCKATGYDGTPRQGPALSVAAARSDDSMVVHFDTNVAPGLPWKFAPEQNQVEAKLGETKTVFFRVKNTSDKPTAGVATFNVQPGLMGGYFVKVACFCFNEQTLQPGETIDVPVVFYIDPAVRDDSNTAHLSEMTLSYTYFASKNGQPVTAAVANTAASGTKRDF</sequence>
<keyword evidence="6 10" id="KW-0735">Signal-anchor</keyword>
<evidence type="ECO:0000256" key="7">
    <source>
        <dbReference type="ARBA" id="ARBA00022989"/>
    </source>
</evidence>
<comment type="similarity">
    <text evidence="3 10">Belongs to the COX11/CtaG family.</text>
</comment>
<dbReference type="HAMAP" id="MF_00155">
    <property type="entry name" value="CtaG"/>
    <property type="match status" value="1"/>
</dbReference>
<organism evidence="11 12">
    <name type="scientific">Methylobacterium komagatae</name>
    <dbReference type="NCBI Taxonomy" id="374425"/>
    <lineage>
        <taxon>Bacteria</taxon>
        <taxon>Pseudomonadati</taxon>
        <taxon>Pseudomonadota</taxon>
        <taxon>Alphaproteobacteria</taxon>
        <taxon>Hyphomicrobiales</taxon>
        <taxon>Methylobacteriaceae</taxon>
        <taxon>Methylobacterium</taxon>
    </lineage>
</organism>
<dbReference type="PANTHER" id="PTHR21320:SF3">
    <property type="entry name" value="CYTOCHROME C OXIDASE ASSEMBLY PROTEIN COX11, MITOCHONDRIAL-RELATED"/>
    <property type="match status" value="1"/>
</dbReference>
<keyword evidence="7 10" id="KW-1133">Transmembrane helix</keyword>
<keyword evidence="10" id="KW-0997">Cell inner membrane</keyword>
<comment type="caution">
    <text evidence="11">The sequence shown here is derived from an EMBL/GenBank/DDBJ whole genome shotgun (WGS) entry which is preliminary data.</text>
</comment>
<evidence type="ECO:0000256" key="10">
    <source>
        <dbReference type="HAMAP-Rule" id="MF_00155"/>
    </source>
</evidence>
<dbReference type="InterPro" id="IPR007533">
    <property type="entry name" value="Cyt_c_oxidase_assmbl_CtaG"/>
</dbReference>
<evidence type="ECO:0000313" key="12">
    <source>
        <dbReference type="Proteomes" id="UP001596292"/>
    </source>
</evidence>
<keyword evidence="10" id="KW-1003">Cell membrane</keyword>
<keyword evidence="5 10" id="KW-0812">Transmembrane</keyword>
<feature type="topological domain" description="Periplasmic" evidence="10">
    <location>
        <begin position="36"/>
        <end position="205"/>
    </location>
</feature>
<evidence type="ECO:0000313" key="11">
    <source>
        <dbReference type="EMBL" id="MFC6788240.1"/>
    </source>
</evidence>
<dbReference type="Gene3D" id="2.60.370.10">
    <property type="entry name" value="Ctag/Cox11"/>
    <property type="match status" value="1"/>
</dbReference>
<reference evidence="12" key="1">
    <citation type="journal article" date="2019" name="Int. J. Syst. Evol. Microbiol.">
        <title>The Global Catalogue of Microorganisms (GCM) 10K type strain sequencing project: providing services to taxonomists for standard genome sequencing and annotation.</title>
        <authorList>
            <consortium name="The Broad Institute Genomics Platform"/>
            <consortium name="The Broad Institute Genome Sequencing Center for Infectious Disease"/>
            <person name="Wu L."/>
            <person name="Ma J."/>
        </authorList>
    </citation>
    <scope>NUCLEOTIDE SEQUENCE [LARGE SCALE GENOMIC DNA]</scope>
    <source>
        <strain evidence="12">CCUG 48316</strain>
    </source>
</reference>
<dbReference type="InterPro" id="IPR023471">
    <property type="entry name" value="CtaG/Cox11_dom_sf"/>
</dbReference>
<dbReference type="PANTHER" id="PTHR21320">
    <property type="entry name" value="CYTOCHROME C OXIDASE ASSEMBLY PROTEIN COX11-RELATED"/>
    <property type="match status" value="1"/>
</dbReference>
<dbReference type="EMBL" id="JBHSWN010000001">
    <property type="protein sequence ID" value="MFC6788240.1"/>
    <property type="molecule type" value="Genomic_DNA"/>
</dbReference>
<evidence type="ECO:0000256" key="2">
    <source>
        <dbReference type="ARBA" id="ARBA00004382"/>
    </source>
</evidence>
<keyword evidence="9 10" id="KW-0472">Membrane</keyword>
<dbReference type="Pfam" id="PF04442">
    <property type="entry name" value="CtaG_Cox11"/>
    <property type="match status" value="1"/>
</dbReference>
<evidence type="ECO:0000256" key="4">
    <source>
        <dbReference type="ARBA" id="ARBA00015384"/>
    </source>
</evidence>
<protein>
    <recommendedName>
        <fullName evidence="4 10">Cytochrome c oxidase assembly protein CtaG</fullName>
    </recommendedName>
</protein>
<evidence type="ECO:0000256" key="1">
    <source>
        <dbReference type="ARBA" id="ARBA00004007"/>
    </source>
</evidence>
<evidence type="ECO:0000256" key="9">
    <source>
        <dbReference type="ARBA" id="ARBA00023136"/>
    </source>
</evidence>
<evidence type="ECO:0000256" key="6">
    <source>
        <dbReference type="ARBA" id="ARBA00022968"/>
    </source>
</evidence>
<dbReference type="NCBIfam" id="NF003465">
    <property type="entry name" value="PRK05089.1"/>
    <property type="match status" value="1"/>
</dbReference>
<dbReference type="RefSeq" id="WP_378966044.1">
    <property type="nucleotide sequence ID" value="NZ_JBHSWN010000001.1"/>
</dbReference>
<accession>A0ABW2BD93</accession>
<gene>
    <name evidence="10" type="primary">ctaG</name>
    <name evidence="11" type="ORF">ACFQE0_00495</name>
</gene>
<evidence type="ECO:0000256" key="8">
    <source>
        <dbReference type="ARBA" id="ARBA00023008"/>
    </source>
</evidence>
<evidence type="ECO:0000256" key="3">
    <source>
        <dbReference type="ARBA" id="ARBA00009620"/>
    </source>
</evidence>
<comment type="function">
    <text evidence="1 10">Exerts its effect at some terminal stage of cytochrome c oxidase synthesis, probably by being involved in the insertion of the copper B into subunit I.</text>
</comment>
<dbReference type="SUPFAM" id="SSF110111">
    <property type="entry name" value="Ctag/Cox11"/>
    <property type="match status" value="1"/>
</dbReference>
<name>A0ABW2BD93_9HYPH</name>
<dbReference type="PIRSF" id="PIRSF005413">
    <property type="entry name" value="COX11"/>
    <property type="match status" value="1"/>
</dbReference>
<comment type="subcellular location">
    <subcellularLocation>
        <location evidence="2 10">Cell inner membrane</location>
        <topology evidence="2 10">Single-pass type II membrane protein</topology>
        <orientation evidence="2 10">Periplasmic side</orientation>
    </subcellularLocation>
</comment>
<evidence type="ECO:0000256" key="5">
    <source>
        <dbReference type="ARBA" id="ARBA00022692"/>
    </source>
</evidence>
<proteinExistence type="inferred from homology"/>
<keyword evidence="12" id="KW-1185">Reference proteome</keyword>
<dbReference type="Proteomes" id="UP001596292">
    <property type="component" value="Unassembled WGS sequence"/>
</dbReference>
<feature type="topological domain" description="Cytoplasmic" evidence="10">
    <location>
        <begin position="1"/>
        <end position="13"/>
    </location>
</feature>
<keyword evidence="8 10" id="KW-0186">Copper</keyword>